<keyword evidence="2" id="KW-1185">Reference proteome</keyword>
<evidence type="ECO:0000313" key="2">
    <source>
        <dbReference type="Proteomes" id="UP000265100"/>
    </source>
</evidence>
<reference evidence="2" key="2">
    <citation type="submission" date="2023-03" db="EMBL/GenBank/DDBJ databases">
        <authorList>
            <consortium name="Wellcome Sanger Institute Data Sharing"/>
        </authorList>
    </citation>
    <scope>NUCLEOTIDE SEQUENCE [LARGE SCALE GENOMIC DNA]</scope>
</reference>
<dbReference type="AlphaFoldDB" id="A0AAX7SH56"/>
<organism evidence="1 2">
    <name type="scientific">Astatotilapia calliptera</name>
    <name type="common">Eastern happy</name>
    <name type="synonym">Chromis callipterus</name>
    <dbReference type="NCBI Taxonomy" id="8154"/>
    <lineage>
        <taxon>Eukaryota</taxon>
        <taxon>Metazoa</taxon>
        <taxon>Chordata</taxon>
        <taxon>Craniata</taxon>
        <taxon>Vertebrata</taxon>
        <taxon>Euteleostomi</taxon>
        <taxon>Actinopterygii</taxon>
        <taxon>Neopterygii</taxon>
        <taxon>Teleostei</taxon>
        <taxon>Neoteleostei</taxon>
        <taxon>Acanthomorphata</taxon>
        <taxon>Ovalentaria</taxon>
        <taxon>Cichlomorphae</taxon>
        <taxon>Cichliformes</taxon>
        <taxon>Cichlidae</taxon>
        <taxon>African cichlids</taxon>
        <taxon>Pseudocrenilabrinae</taxon>
        <taxon>Haplochromini</taxon>
        <taxon>Astatotilapia</taxon>
    </lineage>
</organism>
<evidence type="ECO:0000313" key="1">
    <source>
        <dbReference type="Ensembl" id="ENSACLP00000042011.1"/>
    </source>
</evidence>
<sequence>QFPRCRLPFSRAELNIFSISGTEATHTCAHCVPAAPIPWTVTCHTLYFTAVPVLIHANVTIGLWRREQERGGSCEGG</sequence>
<reference evidence="1 2" key="1">
    <citation type="submission" date="2018-05" db="EMBL/GenBank/DDBJ databases">
        <authorList>
            <person name="Datahose"/>
        </authorList>
    </citation>
    <scope>NUCLEOTIDE SEQUENCE</scope>
</reference>
<gene>
    <name evidence="1" type="primary">COX7B</name>
</gene>
<name>A0AAX7SH56_ASTCA</name>
<protein>
    <submittedName>
        <fullName evidence="1">Uncharacterized protein</fullName>
    </submittedName>
</protein>
<accession>A0AAX7SH56</accession>
<proteinExistence type="predicted"/>
<reference evidence="1" key="3">
    <citation type="submission" date="2025-08" db="UniProtKB">
        <authorList>
            <consortium name="Ensembl"/>
        </authorList>
    </citation>
    <scope>IDENTIFICATION</scope>
</reference>
<reference evidence="1" key="4">
    <citation type="submission" date="2025-09" db="UniProtKB">
        <authorList>
            <consortium name="Ensembl"/>
        </authorList>
    </citation>
    <scope>IDENTIFICATION</scope>
</reference>
<dbReference type="Proteomes" id="UP000265100">
    <property type="component" value="Chromosome 3"/>
</dbReference>
<dbReference type="Ensembl" id="ENSACLT00000080300.1">
    <property type="protein sequence ID" value="ENSACLP00000042011.1"/>
    <property type="gene ID" value="ENSACLG00000032366.1"/>
</dbReference>